<sequence length="108" mass="12085">QKQRLSIARAVINAPELLILDDALSAVDAKTEEEILANMKQDRAHKTTIIAAHRLSSVMHADEILVLENGQVIERGTHEQLITKHGWYAEMWAKQEMEAAEEGESLGK</sequence>
<dbReference type="InterPro" id="IPR039421">
    <property type="entry name" value="Type_1_exporter"/>
</dbReference>
<dbReference type="Gene3D" id="3.40.50.300">
    <property type="entry name" value="P-loop containing nucleotide triphosphate hydrolases"/>
    <property type="match status" value="1"/>
</dbReference>
<dbReference type="PANTHER" id="PTHR43394:SF1">
    <property type="entry name" value="ATP-BINDING CASSETTE SUB-FAMILY B MEMBER 10, MITOCHONDRIAL"/>
    <property type="match status" value="1"/>
</dbReference>
<feature type="non-terminal residue" evidence="1">
    <location>
        <position position="1"/>
    </location>
</feature>
<dbReference type="PATRIC" id="fig|1256206.3.peg.2456"/>
<accession>S2RUG3</accession>
<evidence type="ECO:0000313" key="1">
    <source>
        <dbReference type="EMBL" id="EPC70993.1"/>
    </source>
</evidence>
<dbReference type="SUPFAM" id="SSF52540">
    <property type="entry name" value="P-loop containing nucleoside triphosphate hydrolases"/>
    <property type="match status" value="1"/>
</dbReference>
<dbReference type="AlphaFoldDB" id="S2RUG3"/>
<proteinExistence type="predicted"/>
<dbReference type="EMBL" id="ANKC01001136">
    <property type="protein sequence ID" value="EPC70993.1"/>
    <property type="molecule type" value="Genomic_DNA"/>
</dbReference>
<comment type="caution">
    <text evidence="1">The sequence shown here is derived from an EMBL/GenBank/DDBJ whole genome shotgun (WGS) entry which is preliminary data.</text>
</comment>
<protein>
    <submittedName>
        <fullName evidence="1">Uncharacterized protein</fullName>
    </submittedName>
</protein>
<organism evidence="1 2">
    <name type="scientific">Lacticaseibacillus paracasei subsp. paracasei Lpp126</name>
    <dbReference type="NCBI Taxonomy" id="1256206"/>
    <lineage>
        <taxon>Bacteria</taxon>
        <taxon>Bacillati</taxon>
        <taxon>Bacillota</taxon>
        <taxon>Bacilli</taxon>
        <taxon>Lactobacillales</taxon>
        <taxon>Lactobacillaceae</taxon>
        <taxon>Lacticaseibacillus</taxon>
    </lineage>
</organism>
<dbReference type="Proteomes" id="UP000014243">
    <property type="component" value="Unassembled WGS sequence"/>
</dbReference>
<evidence type="ECO:0000313" key="2">
    <source>
        <dbReference type="Proteomes" id="UP000014243"/>
    </source>
</evidence>
<reference evidence="1 2" key="1">
    <citation type="journal article" date="2013" name="PLoS ONE">
        <title>Lactobacillus paracasei comparative genomics: towards species pan-genome definition and exploitation of diversity.</title>
        <authorList>
            <person name="Smokvina T."/>
            <person name="Wels M."/>
            <person name="Polka J."/>
            <person name="Chervaux C."/>
            <person name="Brisse S."/>
            <person name="Boekhorst J."/>
            <person name="van Hylckama Vlieg J.E."/>
            <person name="Siezen R.J."/>
        </authorList>
    </citation>
    <scope>NUCLEOTIDE SEQUENCE [LARGE SCALE GENOMIC DNA]</scope>
    <source>
        <strain evidence="1 2">Lpp126</strain>
    </source>
</reference>
<gene>
    <name evidence="1" type="ORF">Lpp126_16029</name>
</gene>
<dbReference type="GO" id="GO:0015421">
    <property type="term" value="F:ABC-type oligopeptide transporter activity"/>
    <property type="evidence" value="ECO:0007669"/>
    <property type="project" value="TreeGrafter"/>
</dbReference>
<dbReference type="PANTHER" id="PTHR43394">
    <property type="entry name" value="ATP-DEPENDENT PERMEASE MDL1, MITOCHONDRIAL"/>
    <property type="match status" value="1"/>
</dbReference>
<dbReference type="InterPro" id="IPR027417">
    <property type="entry name" value="P-loop_NTPase"/>
</dbReference>
<name>S2RUG3_LACPA</name>